<dbReference type="Proteomes" id="UP000249134">
    <property type="component" value="Chromosome 1"/>
</dbReference>
<evidence type="ECO:0000313" key="1">
    <source>
        <dbReference type="EMBL" id="SQI63708.1"/>
    </source>
</evidence>
<gene>
    <name evidence="1" type="ORF">NCTC4824_04245</name>
</gene>
<dbReference type="RefSeq" id="WP_066144730.1">
    <property type="nucleotide sequence ID" value="NZ_CBCSGM010000005.1"/>
</dbReference>
<proteinExistence type="predicted"/>
<protein>
    <submittedName>
        <fullName evidence="1">Uncharacterized protein</fullName>
    </submittedName>
</protein>
<dbReference type="EMBL" id="LS483476">
    <property type="protein sequence ID" value="SQI63708.1"/>
    <property type="molecule type" value="Genomic_DNA"/>
</dbReference>
<evidence type="ECO:0000313" key="2">
    <source>
        <dbReference type="Proteomes" id="UP000249134"/>
    </source>
</evidence>
<organism evidence="1 2">
    <name type="scientific">Lederbergia lenta</name>
    <name type="common">Bacillus lentus</name>
    <dbReference type="NCBI Taxonomy" id="1467"/>
    <lineage>
        <taxon>Bacteria</taxon>
        <taxon>Bacillati</taxon>
        <taxon>Bacillota</taxon>
        <taxon>Bacilli</taxon>
        <taxon>Bacillales</taxon>
        <taxon>Bacillaceae</taxon>
        <taxon>Lederbergia</taxon>
    </lineage>
</organism>
<dbReference type="STRING" id="1348624.GCA_001591545_03289"/>
<sequence>MIQAYPFATYYVDNLDGFKRLVLDRTEEQYVDKYGLKEKYWNIIGDLESKETGESFTLFSSIAKYSEVKEERLKEDILLGFLNKDDWGAREVFYSKTQGKNYHNFILAIAALIENRFPMFACCYGNISIEQAQKAVDWANSLLDRPIDLPVRVNPSKLLKRLEVIEIEEKRLEALYELSIGVNAELDGLIAEQFTINTVRNYFSRELQRFKSAAQLGARLIIIRYLNTGLPLEILVDICCFDNKGPRFKSVDFIKAICSSWVFLDPEIREDMGIAKRWADLPDSIESQFGSIFLDLGFIGRHTSRYIEKNDLLSIFKGKFYKEKTEQIVNKEYQKLIERLKIKRQELKKIEEYTANREKNVIDTLDLLVFWDNTYMISESIMNVIATIKEAVEEDMANKSNLIQMIGNAEEQGQLIKVLSQLIQEHHNLVLTREAWDWIENEANDVIKRMVIMLLTFESDVNLRKLYKALFENKDLFYTYLK</sequence>
<dbReference type="KEGG" id="blen:NCTC4824_04245"/>
<accession>A0A2X4WVW3</accession>
<reference evidence="1 2" key="1">
    <citation type="submission" date="2018-06" db="EMBL/GenBank/DDBJ databases">
        <authorList>
            <consortium name="Pathogen Informatics"/>
            <person name="Doyle S."/>
        </authorList>
    </citation>
    <scope>NUCLEOTIDE SEQUENCE [LARGE SCALE GENOMIC DNA]</scope>
    <source>
        <strain evidence="1 2">NCTC4824</strain>
    </source>
</reference>
<keyword evidence="2" id="KW-1185">Reference proteome</keyword>
<dbReference type="AlphaFoldDB" id="A0A2X4WVW3"/>
<name>A0A2X4WVW3_LEDLE</name>